<dbReference type="AlphaFoldDB" id="A0A6C0HDP2"/>
<feature type="compositionally biased region" description="Polar residues" evidence="2">
    <location>
        <begin position="326"/>
        <end position="339"/>
    </location>
</feature>
<proteinExistence type="predicted"/>
<evidence type="ECO:0000256" key="1">
    <source>
        <dbReference type="SAM" id="Coils"/>
    </source>
</evidence>
<evidence type="ECO:0008006" key="4">
    <source>
        <dbReference type="Google" id="ProtNLM"/>
    </source>
</evidence>
<feature type="coiled-coil region" evidence="1">
    <location>
        <begin position="82"/>
        <end position="117"/>
    </location>
</feature>
<accession>A0A6C0HDP2</accession>
<keyword evidence="1" id="KW-0175">Coiled coil</keyword>
<reference evidence="3" key="1">
    <citation type="journal article" date="2020" name="Nature">
        <title>Giant virus diversity and host interactions through global metagenomics.</title>
        <authorList>
            <person name="Schulz F."/>
            <person name="Roux S."/>
            <person name="Paez-Espino D."/>
            <person name="Jungbluth S."/>
            <person name="Walsh D.A."/>
            <person name="Denef V.J."/>
            <person name="McMahon K.D."/>
            <person name="Konstantinidis K.T."/>
            <person name="Eloe-Fadrosh E.A."/>
            <person name="Kyrpides N.C."/>
            <person name="Woyke T."/>
        </authorList>
    </citation>
    <scope>NUCLEOTIDE SEQUENCE</scope>
    <source>
        <strain evidence="3">GVMAG-M-3300023179-92</strain>
    </source>
</reference>
<evidence type="ECO:0000256" key="2">
    <source>
        <dbReference type="SAM" id="MobiDB-lite"/>
    </source>
</evidence>
<feature type="region of interest" description="Disordered" evidence="2">
    <location>
        <begin position="262"/>
        <end position="339"/>
    </location>
</feature>
<sequence length="339" mass="38405">MNNPDEIFIIFTSKYSQSCKQITDSINHIFPYFNTKIIDIDNPIIRKSILNATTNKITSVPAVMLFMPQRNDIKIFEGEQALEKIRQAVEAVNEYMVQQEQKKIEQEQVKAQQIQRQYPTDTFNTQGQKFAQEEGDVSSLDAVLEDQEAPPPKKNPRRKIQKGVYASTEFSPIDEESQMLTSLKPMPPKGEGHVGMARTSLPEFNTSEEEVVRSASDRMMGPDFENPEAAVMPPSALKGGKKVKMKTGKRVQIIEDVSDAFEEEPPRRRLNDDEPFGNYDEPEKPRGMSMEDIMGANGVGNIPMESKEHSIKSSAVKNAAEALMRQRQQQESHIPQNMR</sequence>
<feature type="region of interest" description="Disordered" evidence="2">
    <location>
        <begin position="225"/>
        <end position="244"/>
    </location>
</feature>
<organism evidence="3">
    <name type="scientific">viral metagenome</name>
    <dbReference type="NCBI Taxonomy" id="1070528"/>
    <lineage>
        <taxon>unclassified sequences</taxon>
        <taxon>metagenomes</taxon>
        <taxon>organismal metagenomes</taxon>
    </lineage>
</organism>
<evidence type="ECO:0000313" key="3">
    <source>
        <dbReference type="EMBL" id="QHT78708.1"/>
    </source>
</evidence>
<dbReference type="EMBL" id="MN739935">
    <property type="protein sequence ID" value="QHT78708.1"/>
    <property type="molecule type" value="Genomic_DNA"/>
</dbReference>
<protein>
    <recommendedName>
        <fullName evidence="4">Thioredoxin domain-containing protein</fullName>
    </recommendedName>
</protein>
<name>A0A6C0HDP2_9ZZZZ</name>